<dbReference type="Gene3D" id="3.40.50.620">
    <property type="entry name" value="HUPs"/>
    <property type="match status" value="1"/>
</dbReference>
<dbReference type="EC" id="4.1.99.3" evidence="3"/>
<dbReference type="PROSITE" id="PS01084">
    <property type="entry name" value="DNA_PHOTOLYASES_2_2"/>
    <property type="match status" value="1"/>
</dbReference>
<dbReference type="Proteomes" id="UP001295469">
    <property type="component" value="Chromosome A08"/>
</dbReference>
<dbReference type="GO" id="GO:0009650">
    <property type="term" value="P:UV protection"/>
    <property type="evidence" value="ECO:0007669"/>
    <property type="project" value="UniProtKB-ARBA"/>
</dbReference>
<evidence type="ECO:0000313" key="16">
    <source>
        <dbReference type="EMBL" id="CDY21047.1"/>
    </source>
</evidence>
<protein>
    <recommendedName>
        <fullName evidence="4">Deoxyribodipyrimidine photo-lyase</fullName>
        <ecNumber evidence="3">4.1.99.3</ecNumber>
    </recommendedName>
    <alternativeName>
        <fullName evidence="11">DNA photolyase</fullName>
    </alternativeName>
</protein>
<keyword evidence="17" id="KW-1185">Reference proteome</keyword>
<keyword evidence="6" id="KW-0227">DNA damage</keyword>
<evidence type="ECO:0000256" key="3">
    <source>
        <dbReference type="ARBA" id="ARBA00013149"/>
    </source>
</evidence>
<dbReference type="InterPro" id="IPR008148">
    <property type="entry name" value="DNA_photolyase_2"/>
</dbReference>
<feature type="domain" description="Photolyase/cryptochrome alpha/beta" evidence="14">
    <location>
        <begin position="29"/>
        <end position="161"/>
    </location>
</feature>
<dbReference type="FunFam" id="1.10.579.10:FF:000002">
    <property type="entry name" value="Deoxyribodipyrimidine photolyase"/>
    <property type="match status" value="1"/>
</dbReference>
<accession>A0A078G7R4</accession>
<dbReference type="Gramene" id="CDY21047">
    <property type="protein sequence ID" value="CDY21047"/>
    <property type="gene ID" value="GSBRNA2T00015212001"/>
</dbReference>
<keyword evidence="5" id="KW-0285">Flavoprotein</keyword>
<reference evidence="16" key="2">
    <citation type="submission" date="2014-06" db="EMBL/GenBank/DDBJ databases">
        <authorList>
            <person name="Genoscope - CEA"/>
        </authorList>
    </citation>
    <scope>NUCLEOTIDE SEQUENCE</scope>
</reference>
<dbReference type="PANTHER" id="PTHR10211:SF0">
    <property type="entry name" value="DEOXYRIBODIPYRIMIDINE PHOTO-LYASE"/>
    <property type="match status" value="1"/>
</dbReference>
<keyword evidence="9" id="KW-0234">DNA repair</keyword>
<comment type="cofactor">
    <cofactor evidence="1">
        <name>FAD</name>
        <dbReference type="ChEBI" id="CHEBI:57692"/>
    </cofactor>
</comment>
<keyword evidence="7" id="KW-0274">FAD</keyword>
<dbReference type="EMBL" id="HG994362">
    <property type="protein sequence ID" value="CAF2259186.1"/>
    <property type="molecule type" value="Genomic_DNA"/>
</dbReference>
<evidence type="ECO:0000256" key="5">
    <source>
        <dbReference type="ARBA" id="ARBA00022630"/>
    </source>
</evidence>
<evidence type="ECO:0000256" key="2">
    <source>
        <dbReference type="ARBA" id="ARBA00006409"/>
    </source>
</evidence>
<dbReference type="Proteomes" id="UP000028999">
    <property type="component" value="Unassembled WGS sequence"/>
</dbReference>
<reference evidence="16 17" key="1">
    <citation type="journal article" date="2014" name="Science">
        <title>Plant genetics. Early allopolyploid evolution in the post-Neolithic Brassica napus oilseed genome.</title>
        <authorList>
            <person name="Chalhoub B."/>
            <person name="Denoeud F."/>
            <person name="Liu S."/>
            <person name="Parkin I.A."/>
            <person name="Tang H."/>
            <person name="Wang X."/>
            <person name="Chiquet J."/>
            <person name="Belcram H."/>
            <person name="Tong C."/>
            <person name="Samans B."/>
            <person name="Correa M."/>
            <person name="Da Silva C."/>
            <person name="Just J."/>
            <person name="Falentin C."/>
            <person name="Koh C.S."/>
            <person name="Le Clainche I."/>
            <person name="Bernard M."/>
            <person name="Bento P."/>
            <person name="Noel B."/>
            <person name="Labadie K."/>
            <person name="Alberti A."/>
            <person name="Charles M."/>
            <person name="Arnaud D."/>
            <person name="Guo H."/>
            <person name="Daviaud C."/>
            <person name="Alamery S."/>
            <person name="Jabbari K."/>
            <person name="Zhao M."/>
            <person name="Edger P.P."/>
            <person name="Chelaifa H."/>
            <person name="Tack D."/>
            <person name="Lassalle G."/>
            <person name="Mestiri I."/>
            <person name="Schnel N."/>
            <person name="Le Paslier M.C."/>
            <person name="Fan G."/>
            <person name="Renault V."/>
            <person name="Bayer P.E."/>
            <person name="Golicz A.A."/>
            <person name="Manoli S."/>
            <person name="Lee T.H."/>
            <person name="Thi V.H."/>
            <person name="Chalabi S."/>
            <person name="Hu Q."/>
            <person name="Fan C."/>
            <person name="Tollenaere R."/>
            <person name="Lu Y."/>
            <person name="Battail C."/>
            <person name="Shen J."/>
            <person name="Sidebottom C.H."/>
            <person name="Wang X."/>
            <person name="Canaguier A."/>
            <person name="Chauveau A."/>
            <person name="Berard A."/>
            <person name="Deniot G."/>
            <person name="Guan M."/>
            <person name="Liu Z."/>
            <person name="Sun F."/>
            <person name="Lim Y.P."/>
            <person name="Lyons E."/>
            <person name="Town C.D."/>
            <person name="Bancroft I."/>
            <person name="Wang X."/>
            <person name="Meng J."/>
            <person name="Ma J."/>
            <person name="Pires J.C."/>
            <person name="King G.J."/>
            <person name="Brunel D."/>
            <person name="Delourme R."/>
            <person name="Renard M."/>
            <person name="Aury J.M."/>
            <person name="Adams K.L."/>
            <person name="Batley J."/>
            <person name="Snowdon R.J."/>
            <person name="Tost J."/>
            <person name="Edwards D."/>
            <person name="Zhou Y."/>
            <person name="Hua W."/>
            <person name="Sharpe A.G."/>
            <person name="Paterson A.H."/>
            <person name="Guan C."/>
            <person name="Wincker P."/>
        </authorList>
    </citation>
    <scope>NUCLEOTIDE SEQUENCE [LARGE SCALE GENOMIC DNA]</scope>
    <source>
        <strain evidence="17">cv. Darmor-bzh</strain>
    </source>
</reference>
<dbReference type="InterPro" id="IPR052219">
    <property type="entry name" value="Photolyase_Class-2"/>
</dbReference>
<comment type="function">
    <text evidence="13">Involved in repair of UV radiation-induced DNA damage. Catalyzes the light-dependent monomerization (300-600 nm) of cyclobutylpyrimidine dimers (CPDs), which are formed between adjacent bases on the same DNA strand upon exposure to ultraviolet radiation. Required for plant survival in the presence of UV-B light. Not involved in the repair of (6-4) photoproducts.</text>
</comment>
<dbReference type="PROSITE" id="PS51645">
    <property type="entry name" value="PHR_CRY_ALPHA_BETA"/>
    <property type="match status" value="1"/>
</dbReference>
<dbReference type="InterPro" id="IPR036134">
    <property type="entry name" value="Crypto/Photolyase_FAD-like_sf"/>
</dbReference>
<evidence type="ECO:0000256" key="4">
    <source>
        <dbReference type="ARBA" id="ARBA00014046"/>
    </source>
</evidence>
<dbReference type="FunFam" id="1.25.40.80:FF:000004">
    <property type="entry name" value="Deoxyribodipyrimidine photolyase"/>
    <property type="match status" value="1"/>
</dbReference>
<keyword evidence="8" id="KW-0238">DNA-binding</keyword>
<evidence type="ECO:0000259" key="14">
    <source>
        <dbReference type="PROSITE" id="PS51645"/>
    </source>
</evidence>
<dbReference type="EMBL" id="LK032115">
    <property type="protein sequence ID" value="CDY21047.1"/>
    <property type="molecule type" value="Genomic_DNA"/>
</dbReference>
<evidence type="ECO:0000256" key="1">
    <source>
        <dbReference type="ARBA" id="ARBA00001974"/>
    </source>
</evidence>
<dbReference type="FunFam" id="3.40.50.620:FF:000110">
    <property type="entry name" value="Deoxyribodipyrimidine photolyase"/>
    <property type="match status" value="1"/>
</dbReference>
<dbReference type="GO" id="GO:0003904">
    <property type="term" value="F:deoxyribodipyrimidine photo-lyase activity"/>
    <property type="evidence" value="ECO:0000318"/>
    <property type="project" value="GO_Central"/>
</dbReference>
<dbReference type="SUPFAM" id="SSF48173">
    <property type="entry name" value="Cryptochrome/photolyase FAD-binding domain"/>
    <property type="match status" value="1"/>
</dbReference>
<name>A0A078G7R4_BRANA</name>
<dbReference type="InterPro" id="IPR006050">
    <property type="entry name" value="DNA_photolyase_N"/>
</dbReference>
<proteinExistence type="inferred from homology"/>
<dbReference type="PaxDb" id="3708-A0A078G7R4"/>
<dbReference type="OMA" id="IHNYLRM"/>
<gene>
    <name evidence="16" type="primary">BnaA08g24780D</name>
    <name evidence="15" type="ORF">DARMORV10_A08P32870.1</name>
    <name evidence="16" type="ORF">GSBRNA2T00015212001</name>
</gene>
<evidence type="ECO:0000256" key="8">
    <source>
        <dbReference type="ARBA" id="ARBA00023125"/>
    </source>
</evidence>
<dbReference type="InterPro" id="IPR032673">
    <property type="entry name" value="DNA_photolyase_2_CS"/>
</dbReference>
<comment type="catalytic activity">
    <reaction evidence="12">
        <text>cyclobutadipyrimidine (in DNA) = 2 pyrimidine residues (in DNA).</text>
        <dbReference type="EC" id="4.1.99.3"/>
    </reaction>
</comment>
<evidence type="ECO:0000256" key="10">
    <source>
        <dbReference type="ARBA" id="ARBA00023239"/>
    </source>
</evidence>
<evidence type="ECO:0000256" key="13">
    <source>
        <dbReference type="ARBA" id="ARBA00055119"/>
    </source>
</evidence>
<evidence type="ECO:0000256" key="6">
    <source>
        <dbReference type="ARBA" id="ARBA00022763"/>
    </source>
</evidence>
<keyword evidence="10" id="KW-0456">Lyase</keyword>
<dbReference type="GO" id="GO:0003677">
    <property type="term" value="F:DNA binding"/>
    <property type="evidence" value="ECO:0007669"/>
    <property type="project" value="UniProtKB-KW"/>
</dbReference>
<dbReference type="Gene3D" id="1.25.40.80">
    <property type="match status" value="1"/>
</dbReference>
<dbReference type="GO" id="GO:0000719">
    <property type="term" value="P:photoreactive repair"/>
    <property type="evidence" value="ECO:0000318"/>
    <property type="project" value="GO_Central"/>
</dbReference>
<comment type="similarity">
    <text evidence="2">Belongs to the DNA photolyase class-2 family.</text>
</comment>
<evidence type="ECO:0000313" key="17">
    <source>
        <dbReference type="Proteomes" id="UP000028999"/>
    </source>
</evidence>
<evidence type="ECO:0000256" key="7">
    <source>
        <dbReference type="ARBA" id="ARBA00022827"/>
    </source>
</evidence>
<sequence length="498" mass="57252">MSSTTTAVQPGRIRILKKPSLLLPDQTPGPVVYWMFRDQRLRDNWALIHAVDLANRTNAPVAVVFNLFDQFLGAKARQLGFMLKGLRQIHRQIESLQIPFFLLQGDAKETIPEFMKECGASHLVTDFSPLREIRSCKDEVVKRTSVALAIDEVDAHNVVPMWAASGKLEYSARTIRGKINKLLPEYLVEFPEIEPPKKKWGGMMDKVVDWDSIIDNVVREGAEVPEVEWCVPGEDSGMEILMGRQEGFLTKRLRNYSTDRNNPVKPKALSGLSPYLHFGQVSAQRCALEARKVRSAYPQAVDTFLEELIVRRELSDNFCYYQPHYDSLEGAWEWARKSLMDHASDKREHTYSLEQLEKGQTADPLWNASQLEMVYQGKMHGFMRQVKMYWAKKILEWTKGPEEALSISIYLNNKYELDGRDPSGYVGCMWSICGVHDQGWKERPVFGKIRYMNYAGCKRKFNVDSYISYVKSLVSVTKKKRKAEEQLTRDSIDHPKAK</sequence>
<dbReference type="NCBIfam" id="TIGR00591">
    <property type="entry name" value="phr2"/>
    <property type="match status" value="1"/>
</dbReference>
<dbReference type="AlphaFoldDB" id="A0A078G7R4"/>
<dbReference type="PROSITE" id="PS01083">
    <property type="entry name" value="DNA_PHOTOLYASES_2_1"/>
    <property type="match status" value="1"/>
</dbReference>
<dbReference type="InterPro" id="IPR014729">
    <property type="entry name" value="Rossmann-like_a/b/a_fold"/>
</dbReference>
<evidence type="ECO:0000256" key="12">
    <source>
        <dbReference type="ARBA" id="ARBA00033999"/>
    </source>
</evidence>
<dbReference type="Gene3D" id="1.10.579.10">
    <property type="entry name" value="DNA Cyclobutane Dipyrimidine Photolyase, subunit A, domain 3"/>
    <property type="match status" value="1"/>
</dbReference>
<dbReference type="InterPro" id="IPR036155">
    <property type="entry name" value="Crypto/Photolyase_N_sf"/>
</dbReference>
<dbReference type="STRING" id="3708.A0A078G7R4"/>
<evidence type="ECO:0000256" key="9">
    <source>
        <dbReference type="ARBA" id="ARBA00023204"/>
    </source>
</evidence>
<evidence type="ECO:0000256" key="11">
    <source>
        <dbReference type="ARBA" id="ARBA00031671"/>
    </source>
</evidence>
<dbReference type="SUPFAM" id="SSF52425">
    <property type="entry name" value="Cryptochrome/photolyase, N-terminal domain"/>
    <property type="match status" value="1"/>
</dbReference>
<organism evidence="16 17">
    <name type="scientific">Brassica napus</name>
    <name type="common">Rape</name>
    <dbReference type="NCBI Taxonomy" id="3708"/>
    <lineage>
        <taxon>Eukaryota</taxon>
        <taxon>Viridiplantae</taxon>
        <taxon>Streptophyta</taxon>
        <taxon>Embryophyta</taxon>
        <taxon>Tracheophyta</taxon>
        <taxon>Spermatophyta</taxon>
        <taxon>Magnoliopsida</taxon>
        <taxon>eudicotyledons</taxon>
        <taxon>Gunneridae</taxon>
        <taxon>Pentapetalae</taxon>
        <taxon>rosids</taxon>
        <taxon>malvids</taxon>
        <taxon>Brassicales</taxon>
        <taxon>Brassicaceae</taxon>
        <taxon>Brassiceae</taxon>
        <taxon>Brassica</taxon>
    </lineage>
</organism>
<dbReference type="PANTHER" id="PTHR10211">
    <property type="entry name" value="DEOXYRIBODIPYRIMIDINE PHOTOLYASE"/>
    <property type="match status" value="1"/>
</dbReference>
<evidence type="ECO:0000313" key="15">
    <source>
        <dbReference type="EMBL" id="CAF2259186.1"/>
    </source>
</evidence>
<reference evidence="15" key="3">
    <citation type="submission" date="2021-01" db="EMBL/GenBank/DDBJ databases">
        <authorList>
            <consortium name="Genoscope - CEA"/>
            <person name="William W."/>
        </authorList>
    </citation>
    <scope>NUCLEOTIDE SEQUENCE</scope>
</reference>
<dbReference type="Pfam" id="PF00875">
    <property type="entry name" value="DNA_photolyase"/>
    <property type="match status" value="1"/>
</dbReference>